<keyword evidence="4" id="KW-1185">Reference proteome</keyword>
<dbReference type="SUPFAM" id="SSF51556">
    <property type="entry name" value="Metallo-dependent hydrolases"/>
    <property type="match status" value="1"/>
</dbReference>
<dbReference type="Pfam" id="PF01979">
    <property type="entry name" value="Amidohydro_1"/>
    <property type="match status" value="1"/>
</dbReference>
<proteinExistence type="predicted"/>
<dbReference type="RefSeq" id="WP_164618642.1">
    <property type="nucleotide sequence ID" value="NZ_FWFO01000002.1"/>
</dbReference>
<protein>
    <recommendedName>
        <fullName evidence="2">Amidohydrolase-related domain-containing protein</fullName>
    </recommendedName>
</protein>
<dbReference type="InterPro" id="IPR011059">
    <property type="entry name" value="Metal-dep_hydrolase_composite"/>
</dbReference>
<feature type="domain" description="Amidohydrolase-related" evidence="2">
    <location>
        <begin position="84"/>
        <end position="317"/>
    </location>
</feature>
<dbReference type="EMBL" id="FWFO01000002">
    <property type="protein sequence ID" value="SLN58684.1"/>
    <property type="molecule type" value="Genomic_DNA"/>
</dbReference>
<dbReference type="PANTHER" id="PTHR43135:SF3">
    <property type="entry name" value="ALPHA-D-RIBOSE 1-METHYLPHOSPHONATE 5-TRIPHOSPHATE DIPHOSPHATASE"/>
    <property type="match status" value="1"/>
</dbReference>
<accession>A0A1Y5TCF2</accession>
<dbReference type="Gene3D" id="3.20.20.140">
    <property type="entry name" value="Metal-dependent hydrolases"/>
    <property type="match status" value="1"/>
</dbReference>
<keyword evidence="1" id="KW-0732">Signal</keyword>
<dbReference type="InterPro" id="IPR051781">
    <property type="entry name" value="Metallo-dep_Hydrolase"/>
</dbReference>
<reference evidence="3 4" key="1">
    <citation type="submission" date="2017-03" db="EMBL/GenBank/DDBJ databases">
        <authorList>
            <person name="Afonso C.L."/>
            <person name="Miller P.J."/>
            <person name="Scott M.A."/>
            <person name="Spackman E."/>
            <person name="Goraichik I."/>
            <person name="Dimitrov K.M."/>
            <person name="Suarez D.L."/>
            <person name="Swayne D.E."/>
        </authorList>
    </citation>
    <scope>NUCLEOTIDE SEQUENCE [LARGE SCALE GENOMIC DNA]</scope>
    <source>
        <strain evidence="3 4">CECT 7639</strain>
    </source>
</reference>
<name>A0A1Y5TCF2_9RHOB</name>
<dbReference type="InterPro" id="IPR032466">
    <property type="entry name" value="Metal_Hydrolase"/>
</dbReference>
<dbReference type="InterPro" id="IPR006680">
    <property type="entry name" value="Amidohydro-rel"/>
</dbReference>
<organism evidence="3 4">
    <name type="scientific">Falsiruegeria litorea R37</name>
    <dbReference type="NCBI Taxonomy" id="1200284"/>
    <lineage>
        <taxon>Bacteria</taxon>
        <taxon>Pseudomonadati</taxon>
        <taxon>Pseudomonadota</taxon>
        <taxon>Alphaproteobacteria</taxon>
        <taxon>Rhodobacterales</taxon>
        <taxon>Roseobacteraceae</taxon>
        <taxon>Falsiruegeria</taxon>
    </lineage>
</organism>
<evidence type="ECO:0000256" key="1">
    <source>
        <dbReference type="SAM" id="SignalP"/>
    </source>
</evidence>
<sequence>MKVLSKYTTGVAALAAAVTFSASFAFAQDTPAQTLFTNVNVFDGVNESLIENASVLVEGNLIKAVSTDAIDAPDATVIDGGGRTLMPGLIESHVHLNMQHMVGGYDTFEDRDWQEVGAMAAFTAQSILMDGFTTVRDVGALQVGIRRAIDGGFAIGPRIYHAGAVISQTSGHGDWRLKGQNTLESRNTGKVAQLGLAYVVDGHDASLSAARQNLANGAVLNKMMMSGGVFSSKDGLHTIQATDEEVTAVVRASNDWGTYATAHVNNPPDIQRGLRLGLGEIMHGQFLDEETAAMMVEAGVFYNPQLSVSSLEAIERTFGPEPSVNKAKSLLVAKGMARIPDILLKFPKLLEKTTFGVDTVTVTPANAIRNRDHEIWFWADKFGTLQTLKSMTSIGGDLAALTGGQNPYPAGSLGVIAEGAYADILLIDGNPLEDITLIGGSKELFEAPDRKPGEIPAMDLIMKDGVIYKNTLD</sequence>
<dbReference type="GO" id="GO:0016810">
    <property type="term" value="F:hydrolase activity, acting on carbon-nitrogen (but not peptide) bonds"/>
    <property type="evidence" value="ECO:0007669"/>
    <property type="project" value="InterPro"/>
</dbReference>
<dbReference type="PANTHER" id="PTHR43135">
    <property type="entry name" value="ALPHA-D-RIBOSE 1-METHYLPHOSPHONATE 5-TRIPHOSPHATE DIPHOSPHATASE"/>
    <property type="match status" value="1"/>
</dbReference>
<dbReference type="Gene3D" id="2.30.40.10">
    <property type="entry name" value="Urease, subunit C, domain 1"/>
    <property type="match status" value="1"/>
</dbReference>
<feature type="chain" id="PRO_5012689669" description="Amidohydrolase-related domain-containing protein" evidence="1">
    <location>
        <begin position="28"/>
        <end position="473"/>
    </location>
</feature>
<dbReference type="SUPFAM" id="SSF51338">
    <property type="entry name" value="Composite domain of metallo-dependent hydrolases"/>
    <property type="match status" value="2"/>
</dbReference>
<gene>
    <name evidence="3" type="ORF">TRL7639_03252</name>
</gene>
<evidence type="ECO:0000313" key="4">
    <source>
        <dbReference type="Proteomes" id="UP000193077"/>
    </source>
</evidence>
<dbReference type="AlphaFoldDB" id="A0A1Y5TCF2"/>
<feature type="signal peptide" evidence="1">
    <location>
        <begin position="1"/>
        <end position="27"/>
    </location>
</feature>
<evidence type="ECO:0000313" key="3">
    <source>
        <dbReference type="EMBL" id="SLN58684.1"/>
    </source>
</evidence>
<evidence type="ECO:0000259" key="2">
    <source>
        <dbReference type="Pfam" id="PF01979"/>
    </source>
</evidence>
<dbReference type="Proteomes" id="UP000193077">
    <property type="component" value="Unassembled WGS sequence"/>
</dbReference>